<feature type="compositionally biased region" description="Polar residues" evidence="7">
    <location>
        <begin position="102"/>
        <end position="128"/>
    </location>
</feature>
<dbReference type="PROSITE" id="PS51491">
    <property type="entry name" value="TAU_MAP_2"/>
    <property type="match status" value="3"/>
</dbReference>
<keyword evidence="3" id="KW-0597">Phosphoprotein</keyword>
<feature type="region of interest" description="Disordered" evidence="7">
    <location>
        <begin position="43"/>
        <end position="319"/>
    </location>
</feature>
<keyword evidence="9" id="KW-1185">Reference proteome</keyword>
<dbReference type="GO" id="GO:0008017">
    <property type="term" value="F:microtubule binding"/>
    <property type="evidence" value="ECO:0007669"/>
    <property type="project" value="InterPro"/>
</dbReference>
<keyword evidence="4" id="KW-0677">Repeat</keyword>
<dbReference type="GO" id="GO:0031175">
    <property type="term" value="P:neuron projection development"/>
    <property type="evidence" value="ECO:0007669"/>
    <property type="project" value="TreeGrafter"/>
</dbReference>
<evidence type="ECO:0000256" key="1">
    <source>
        <dbReference type="ARBA" id="ARBA00004245"/>
    </source>
</evidence>
<feature type="compositionally biased region" description="Polar residues" evidence="7">
    <location>
        <begin position="201"/>
        <end position="221"/>
    </location>
</feature>
<feature type="compositionally biased region" description="Basic and acidic residues" evidence="7">
    <location>
        <begin position="285"/>
        <end position="303"/>
    </location>
</feature>
<organism evidence="8 9">
    <name type="scientific">Eufriesea mexicana</name>
    <dbReference type="NCBI Taxonomy" id="516756"/>
    <lineage>
        <taxon>Eukaryota</taxon>
        <taxon>Metazoa</taxon>
        <taxon>Ecdysozoa</taxon>
        <taxon>Arthropoda</taxon>
        <taxon>Hexapoda</taxon>
        <taxon>Insecta</taxon>
        <taxon>Pterygota</taxon>
        <taxon>Neoptera</taxon>
        <taxon>Endopterygota</taxon>
        <taxon>Hymenoptera</taxon>
        <taxon>Apocrita</taxon>
        <taxon>Aculeata</taxon>
        <taxon>Apoidea</taxon>
        <taxon>Anthophila</taxon>
        <taxon>Apidae</taxon>
        <taxon>Eufriesea</taxon>
    </lineage>
</organism>
<proteinExistence type="predicted"/>
<dbReference type="GO" id="GO:0005874">
    <property type="term" value="C:microtubule"/>
    <property type="evidence" value="ECO:0007669"/>
    <property type="project" value="UniProtKB-KW"/>
</dbReference>
<evidence type="ECO:0000256" key="5">
    <source>
        <dbReference type="ARBA" id="ARBA00023212"/>
    </source>
</evidence>
<feature type="compositionally biased region" description="Polar residues" evidence="7">
    <location>
        <begin position="309"/>
        <end position="319"/>
    </location>
</feature>
<dbReference type="Pfam" id="PF00418">
    <property type="entry name" value="Tubulin-binding"/>
    <property type="match status" value="3"/>
</dbReference>
<name>A0A310SIH2_9HYME</name>
<dbReference type="InterPro" id="IPR001084">
    <property type="entry name" value="MAP_tubulin-bd_rpt"/>
</dbReference>
<keyword evidence="6" id="KW-0493">Microtubule</keyword>
<feature type="non-terminal residue" evidence="8">
    <location>
        <position position="336"/>
    </location>
</feature>
<evidence type="ECO:0000313" key="8">
    <source>
        <dbReference type="EMBL" id="OAD59143.1"/>
    </source>
</evidence>
<dbReference type="GO" id="GO:0043005">
    <property type="term" value="C:neuron projection"/>
    <property type="evidence" value="ECO:0007669"/>
    <property type="project" value="TreeGrafter"/>
</dbReference>
<evidence type="ECO:0000256" key="4">
    <source>
        <dbReference type="ARBA" id="ARBA00022737"/>
    </source>
</evidence>
<feature type="non-terminal residue" evidence="8">
    <location>
        <position position="1"/>
    </location>
</feature>
<evidence type="ECO:0000256" key="2">
    <source>
        <dbReference type="ARBA" id="ARBA00022490"/>
    </source>
</evidence>
<accession>A0A310SIH2</accession>
<dbReference type="Proteomes" id="UP000250275">
    <property type="component" value="Unassembled WGS sequence"/>
</dbReference>
<keyword evidence="5 6" id="KW-0206">Cytoskeleton</keyword>
<feature type="compositionally biased region" description="Basic and acidic residues" evidence="7">
    <location>
        <begin position="81"/>
        <end position="100"/>
    </location>
</feature>
<feature type="compositionally biased region" description="Basic and acidic residues" evidence="7">
    <location>
        <begin position="43"/>
        <end position="53"/>
    </location>
</feature>
<dbReference type="EMBL" id="KQ760761">
    <property type="protein sequence ID" value="OAD59143.1"/>
    <property type="molecule type" value="Genomic_DNA"/>
</dbReference>
<feature type="compositionally biased region" description="Polar residues" evidence="7">
    <location>
        <begin position="227"/>
        <end position="239"/>
    </location>
</feature>
<evidence type="ECO:0000256" key="7">
    <source>
        <dbReference type="SAM" id="MobiDB-lite"/>
    </source>
</evidence>
<dbReference type="AlphaFoldDB" id="A0A310SIH2"/>
<evidence type="ECO:0000313" key="9">
    <source>
        <dbReference type="Proteomes" id="UP000250275"/>
    </source>
</evidence>
<dbReference type="PANTHER" id="PTHR11501:SF18">
    <property type="entry name" value="MICROTUBULE-ASSOCIATED PROTEIN"/>
    <property type="match status" value="1"/>
</dbReference>
<keyword evidence="2 6" id="KW-0963">Cytoplasm</keyword>
<dbReference type="GO" id="GO:0000226">
    <property type="term" value="P:microtubule cytoskeleton organization"/>
    <property type="evidence" value="ECO:0007669"/>
    <property type="project" value="TreeGrafter"/>
</dbReference>
<dbReference type="PANTHER" id="PTHR11501">
    <property type="entry name" value="MICROTUBULE-ASSOCIATED PROTEIN"/>
    <property type="match status" value="1"/>
</dbReference>
<sequence>IAQVKLQWNAKPKVGSLENATYKPGGGDKKIETVKLDFKDKAKPKVGSKDNAKHIPGGGGVKIQTQKLDIKAESKIGSLDNVKHKPGGGDKKIFNDREYLRQTGSNVESLCGSGSQDNLAEEINSSNEQPKDDLPQPPPSTPTKAQNLPSPSSMVTPKAVRSSLAKSPETGSKKSSSTFETIEVEDGNKKNLNPEDKNVTKSRTVKSPTPLHSPNNLQSKSSENRTVKSPSPRSSNSARLKSPEEKIAKSPTSPRPPNSSPLKTPEDKTMKSPNSPHSPNSFRLRSPDKSHMSGKTSPKELRLPKLAPSPTSQETATVSEINTKISLPKLIERVTH</sequence>
<feature type="compositionally biased region" description="Polar residues" evidence="7">
    <location>
        <begin position="271"/>
        <end position="283"/>
    </location>
</feature>
<dbReference type="InterPro" id="IPR027324">
    <property type="entry name" value="MAP2/MAP4/Tau"/>
</dbReference>
<dbReference type="PROSITE" id="PS00229">
    <property type="entry name" value="TAU_MAP_1"/>
    <property type="match status" value="2"/>
</dbReference>
<dbReference type="OrthoDB" id="9378527at2759"/>
<feature type="compositionally biased region" description="Basic and acidic residues" evidence="7">
    <location>
        <begin position="186"/>
        <end position="199"/>
    </location>
</feature>
<reference evidence="8 9" key="1">
    <citation type="submission" date="2015-07" db="EMBL/GenBank/DDBJ databases">
        <title>The genome of Eufriesea mexicana.</title>
        <authorList>
            <person name="Pan H."/>
            <person name="Kapheim K."/>
        </authorList>
    </citation>
    <scope>NUCLEOTIDE SEQUENCE [LARGE SCALE GENOMIC DNA]</scope>
    <source>
        <strain evidence="8">0111107269</strain>
        <tissue evidence="8">Whole body</tissue>
    </source>
</reference>
<gene>
    <name evidence="8" type="ORF">WN48_09757</name>
</gene>
<feature type="compositionally biased region" description="Polar residues" evidence="7">
    <location>
        <begin position="169"/>
        <end position="180"/>
    </location>
</feature>
<comment type="subcellular location">
    <subcellularLocation>
        <location evidence="1 6">Cytoplasm</location>
        <location evidence="1 6">Cytoskeleton</location>
    </subcellularLocation>
</comment>
<evidence type="ECO:0000256" key="3">
    <source>
        <dbReference type="ARBA" id="ARBA00022553"/>
    </source>
</evidence>
<evidence type="ECO:0000256" key="6">
    <source>
        <dbReference type="RuleBase" id="RU000686"/>
    </source>
</evidence>
<feature type="compositionally biased region" description="Polar residues" evidence="7">
    <location>
        <begin position="142"/>
        <end position="155"/>
    </location>
</feature>
<protein>
    <recommendedName>
        <fullName evidence="6">Microtubule-associated protein</fullName>
    </recommendedName>
</protein>